<keyword evidence="7" id="KW-0067">ATP-binding</keyword>
<evidence type="ECO:0000259" key="10">
    <source>
        <dbReference type="PROSITE" id="PS50011"/>
    </source>
</evidence>
<evidence type="ECO:0000256" key="6">
    <source>
        <dbReference type="ARBA" id="ARBA00022777"/>
    </source>
</evidence>
<evidence type="ECO:0000313" key="12">
    <source>
        <dbReference type="Proteomes" id="UP000001357"/>
    </source>
</evidence>
<reference evidence="11 12" key="1">
    <citation type="journal article" date="2008" name="Nature">
        <title>The genome of the choanoflagellate Monosiga brevicollis and the origin of metazoans.</title>
        <authorList>
            <consortium name="JGI Sequencing"/>
            <person name="King N."/>
            <person name="Westbrook M.J."/>
            <person name="Young S.L."/>
            <person name="Kuo A."/>
            <person name="Abedin M."/>
            <person name="Chapman J."/>
            <person name="Fairclough S."/>
            <person name="Hellsten U."/>
            <person name="Isogai Y."/>
            <person name="Letunic I."/>
            <person name="Marr M."/>
            <person name="Pincus D."/>
            <person name="Putnam N."/>
            <person name="Rokas A."/>
            <person name="Wright K.J."/>
            <person name="Zuzow R."/>
            <person name="Dirks W."/>
            <person name="Good M."/>
            <person name="Goodstein D."/>
            <person name="Lemons D."/>
            <person name="Li W."/>
            <person name="Lyons J.B."/>
            <person name="Morris A."/>
            <person name="Nichols S."/>
            <person name="Richter D.J."/>
            <person name="Salamov A."/>
            <person name="Bork P."/>
            <person name="Lim W.A."/>
            <person name="Manning G."/>
            <person name="Miller W.T."/>
            <person name="McGinnis W."/>
            <person name="Shapiro H."/>
            <person name="Tjian R."/>
            <person name="Grigoriev I.V."/>
            <person name="Rokhsar D."/>
        </authorList>
    </citation>
    <scope>NUCLEOTIDE SEQUENCE [LARGE SCALE GENOMIC DNA]</scope>
    <source>
        <strain evidence="12">MX1 / ATCC 50154</strain>
    </source>
</reference>
<name>A9UP31_MONBE</name>
<dbReference type="GO" id="GO:0005524">
    <property type="term" value="F:ATP binding"/>
    <property type="evidence" value="ECO:0007669"/>
    <property type="project" value="UniProtKB-KW"/>
</dbReference>
<keyword evidence="6" id="KW-0418">Kinase</keyword>
<evidence type="ECO:0000313" key="11">
    <source>
        <dbReference type="EMBL" id="EDQ92348.1"/>
    </source>
</evidence>
<dbReference type="GO" id="GO:0015630">
    <property type="term" value="C:microtubule cytoskeleton"/>
    <property type="evidence" value="ECO:0000318"/>
    <property type="project" value="GO_Central"/>
</dbReference>
<feature type="domain" description="Protein kinase" evidence="10">
    <location>
        <begin position="43"/>
        <end position="315"/>
    </location>
</feature>
<dbReference type="GeneID" id="5887718"/>
<evidence type="ECO:0000256" key="7">
    <source>
        <dbReference type="ARBA" id="ARBA00022840"/>
    </source>
</evidence>
<feature type="non-terminal residue" evidence="11">
    <location>
        <position position="315"/>
    </location>
</feature>
<gene>
    <name evidence="11" type="ORF">MONBRDRAFT_13270</name>
</gene>
<dbReference type="InterPro" id="IPR050236">
    <property type="entry name" value="Ser_Thr_kinase_AGC"/>
</dbReference>
<dbReference type="AlphaFoldDB" id="A9UP31"/>
<dbReference type="RefSeq" id="XP_001742110.1">
    <property type="nucleotide sequence ID" value="XM_001742058.1"/>
</dbReference>
<dbReference type="Gene3D" id="1.10.510.10">
    <property type="entry name" value="Transferase(Phosphotransferase) domain 1"/>
    <property type="match status" value="1"/>
</dbReference>
<keyword evidence="5" id="KW-0547">Nucleotide-binding</keyword>
<accession>A9UP31</accession>
<evidence type="ECO:0000256" key="1">
    <source>
        <dbReference type="ARBA" id="ARBA00012513"/>
    </source>
</evidence>
<dbReference type="Gene3D" id="3.30.200.20">
    <property type="entry name" value="Phosphorylase Kinase, domain 1"/>
    <property type="match status" value="1"/>
</dbReference>
<dbReference type="eggNOG" id="KOG0606">
    <property type="taxonomic scope" value="Eukaryota"/>
</dbReference>
<dbReference type="InParanoid" id="A9UP31"/>
<dbReference type="FunFam" id="1.10.510.10:FF:000024">
    <property type="entry name" value="Probable serine/threonine-protein kinase cot-1"/>
    <property type="match status" value="1"/>
</dbReference>
<dbReference type="FunFam" id="3.30.200.20:FF:000042">
    <property type="entry name" value="Aurora kinase A"/>
    <property type="match status" value="1"/>
</dbReference>
<dbReference type="PANTHER" id="PTHR24356:SF414">
    <property type="entry name" value="NON-SPECIFIC SERINE_THREONINE PROTEIN KINASE"/>
    <property type="match status" value="1"/>
</dbReference>
<dbReference type="SMART" id="SM00220">
    <property type="entry name" value="S_TKc"/>
    <property type="match status" value="1"/>
</dbReference>
<dbReference type="GO" id="GO:0007010">
    <property type="term" value="P:cytoskeleton organization"/>
    <property type="evidence" value="ECO:0007669"/>
    <property type="project" value="UniProtKB-ARBA"/>
</dbReference>
<dbReference type="Proteomes" id="UP000001357">
    <property type="component" value="Unassembled WGS sequence"/>
</dbReference>
<dbReference type="SUPFAM" id="SSF56112">
    <property type="entry name" value="Protein kinase-like (PK-like)"/>
    <property type="match status" value="1"/>
</dbReference>
<dbReference type="KEGG" id="mbr:MONBRDRAFT_13270"/>
<keyword evidence="4" id="KW-0808">Transferase</keyword>
<keyword evidence="3" id="KW-0597">Phosphoprotein</keyword>
<dbReference type="PROSITE" id="PS50011">
    <property type="entry name" value="PROTEIN_KINASE_DOM"/>
    <property type="match status" value="1"/>
</dbReference>
<dbReference type="STRING" id="81824.A9UP31"/>
<dbReference type="PANTHER" id="PTHR24356">
    <property type="entry name" value="SERINE/THREONINE-PROTEIN KINASE"/>
    <property type="match status" value="1"/>
</dbReference>
<dbReference type="EMBL" id="CH991543">
    <property type="protein sequence ID" value="EDQ92348.1"/>
    <property type="molecule type" value="Genomic_DNA"/>
</dbReference>
<evidence type="ECO:0000256" key="9">
    <source>
        <dbReference type="ARBA" id="ARBA00048679"/>
    </source>
</evidence>
<sequence>MVSNFGPEDADDQQQNFYKPQEGLLQQGKRFLQLGRLPTKHDFNFVKLLSAGAYGGVWLAVHRDTSERVAIKVLKKKDMMDKNVVRQVMAEKNILQFARSPFLINLWCSFTTKESLYMVMEYASGGDLAAYLKMCERLPVDQARRYIAETILAVEYIHEFGIVHRDLKPDNLVIAENGHIKLTDFGLSKVGVMNRTSVLEEHSVAGVADFKDKQRLGTPDYMAPEVITGQGYGKAVDWWAIGIILYEFLYGAPPYSGDTVEELWDQTLNAPVEFPEDDEDDEDEENRQDPYYVIPEARDLIELLLEKDPARRLGT</sequence>
<evidence type="ECO:0000256" key="4">
    <source>
        <dbReference type="ARBA" id="ARBA00022679"/>
    </source>
</evidence>
<dbReference type="Pfam" id="PF00069">
    <property type="entry name" value="Pkinase"/>
    <property type="match status" value="1"/>
</dbReference>
<protein>
    <recommendedName>
        <fullName evidence="1">non-specific serine/threonine protein kinase</fullName>
        <ecNumber evidence="1">2.7.11.1</ecNumber>
    </recommendedName>
</protein>
<evidence type="ECO:0000256" key="3">
    <source>
        <dbReference type="ARBA" id="ARBA00022553"/>
    </source>
</evidence>
<evidence type="ECO:0000256" key="5">
    <source>
        <dbReference type="ARBA" id="ARBA00022741"/>
    </source>
</evidence>
<dbReference type="GO" id="GO:0035556">
    <property type="term" value="P:intracellular signal transduction"/>
    <property type="evidence" value="ECO:0000318"/>
    <property type="project" value="GO_Central"/>
</dbReference>
<evidence type="ECO:0000256" key="8">
    <source>
        <dbReference type="ARBA" id="ARBA00047899"/>
    </source>
</evidence>
<dbReference type="PROSITE" id="PS00108">
    <property type="entry name" value="PROTEIN_KINASE_ST"/>
    <property type="match status" value="1"/>
</dbReference>
<dbReference type="EC" id="2.7.11.1" evidence="1"/>
<comment type="catalytic activity">
    <reaction evidence="9">
        <text>L-seryl-[protein] + ATP = O-phospho-L-seryl-[protein] + ADP + H(+)</text>
        <dbReference type="Rhea" id="RHEA:17989"/>
        <dbReference type="Rhea" id="RHEA-COMP:9863"/>
        <dbReference type="Rhea" id="RHEA-COMP:11604"/>
        <dbReference type="ChEBI" id="CHEBI:15378"/>
        <dbReference type="ChEBI" id="CHEBI:29999"/>
        <dbReference type="ChEBI" id="CHEBI:30616"/>
        <dbReference type="ChEBI" id="CHEBI:83421"/>
        <dbReference type="ChEBI" id="CHEBI:456216"/>
        <dbReference type="EC" id="2.7.11.1"/>
    </reaction>
</comment>
<keyword evidence="2" id="KW-0723">Serine/threonine-protein kinase</keyword>
<dbReference type="GO" id="GO:0004674">
    <property type="term" value="F:protein serine/threonine kinase activity"/>
    <property type="evidence" value="ECO:0000318"/>
    <property type="project" value="GO_Central"/>
</dbReference>
<proteinExistence type="predicted"/>
<dbReference type="InterPro" id="IPR011009">
    <property type="entry name" value="Kinase-like_dom_sf"/>
</dbReference>
<comment type="catalytic activity">
    <reaction evidence="8">
        <text>L-threonyl-[protein] + ATP = O-phospho-L-threonyl-[protein] + ADP + H(+)</text>
        <dbReference type="Rhea" id="RHEA:46608"/>
        <dbReference type="Rhea" id="RHEA-COMP:11060"/>
        <dbReference type="Rhea" id="RHEA-COMP:11605"/>
        <dbReference type="ChEBI" id="CHEBI:15378"/>
        <dbReference type="ChEBI" id="CHEBI:30013"/>
        <dbReference type="ChEBI" id="CHEBI:30616"/>
        <dbReference type="ChEBI" id="CHEBI:61977"/>
        <dbReference type="ChEBI" id="CHEBI:456216"/>
        <dbReference type="EC" id="2.7.11.1"/>
    </reaction>
</comment>
<dbReference type="InterPro" id="IPR000719">
    <property type="entry name" value="Prot_kinase_dom"/>
</dbReference>
<keyword evidence="12" id="KW-1185">Reference proteome</keyword>
<evidence type="ECO:0000256" key="2">
    <source>
        <dbReference type="ARBA" id="ARBA00022527"/>
    </source>
</evidence>
<dbReference type="InterPro" id="IPR008271">
    <property type="entry name" value="Ser/Thr_kinase_AS"/>
</dbReference>
<organism evidence="11 12">
    <name type="scientific">Monosiga brevicollis</name>
    <name type="common">Choanoflagellate</name>
    <dbReference type="NCBI Taxonomy" id="81824"/>
    <lineage>
        <taxon>Eukaryota</taxon>
        <taxon>Choanoflagellata</taxon>
        <taxon>Craspedida</taxon>
        <taxon>Salpingoecidae</taxon>
        <taxon>Monosiga</taxon>
    </lineage>
</organism>